<sequence length="207" mass="21866">MRVLILGATGGLGSALARLLRGEELLLSARRAEALRALAAEVGGRALPADLSDELEAKALLEEAGPLDLLVHAVGKAGRAGVREVSRDALEGMLTSHFLTASFVLKHAHFRQGARAVFFGAYPAYVRVPGFGAYAAAKGALEAYVETARKELWRQGVQLVLVRLPAVATGLWTPLGGPPKGALAPEEAARRVLEGVLREPPPEVLEL</sequence>
<dbReference type="SUPFAM" id="SSF51735">
    <property type="entry name" value="NAD(P)-binding Rossmann-fold domains"/>
    <property type="match status" value="1"/>
</dbReference>
<reference evidence="3 4" key="1">
    <citation type="submission" date="2019-03" db="EMBL/GenBank/DDBJ databases">
        <title>Thermus tengchongensis species for the arsenic transformation mechanism.</title>
        <authorList>
            <person name="Yuan G.C."/>
        </authorList>
    </citation>
    <scope>NUCLEOTIDE SEQUENCE [LARGE SCALE GENOMIC DNA]</scope>
    <source>
        <strain evidence="3 4">15W</strain>
    </source>
</reference>
<dbReference type="Proteomes" id="UP000297668">
    <property type="component" value="Unassembled WGS sequence"/>
</dbReference>
<proteinExistence type="inferred from homology"/>
<evidence type="ECO:0000313" key="3">
    <source>
        <dbReference type="EMBL" id="TFU26211.1"/>
    </source>
</evidence>
<dbReference type="PANTHER" id="PTHR44196">
    <property type="entry name" value="DEHYDROGENASE/REDUCTASE SDR FAMILY MEMBER 7B"/>
    <property type="match status" value="1"/>
</dbReference>
<name>A0A4Y9FAU1_9DEIN</name>
<dbReference type="GO" id="GO:0016491">
    <property type="term" value="F:oxidoreductase activity"/>
    <property type="evidence" value="ECO:0007669"/>
    <property type="project" value="UniProtKB-KW"/>
</dbReference>
<evidence type="ECO:0000256" key="1">
    <source>
        <dbReference type="ARBA" id="ARBA00006484"/>
    </source>
</evidence>
<protein>
    <submittedName>
        <fullName evidence="3">SDR family NAD(P)-dependent oxidoreductase</fullName>
    </submittedName>
</protein>
<comment type="similarity">
    <text evidence="1">Belongs to the short-chain dehydrogenases/reductases (SDR) family.</text>
</comment>
<dbReference type="InterPro" id="IPR020904">
    <property type="entry name" value="Sc_DH/Rdtase_CS"/>
</dbReference>
<evidence type="ECO:0000313" key="4">
    <source>
        <dbReference type="Proteomes" id="UP000297668"/>
    </source>
</evidence>
<gene>
    <name evidence="3" type="ORF">E0687_07425</name>
</gene>
<dbReference type="GO" id="GO:0016020">
    <property type="term" value="C:membrane"/>
    <property type="evidence" value="ECO:0007669"/>
    <property type="project" value="TreeGrafter"/>
</dbReference>
<comment type="caution">
    <text evidence="3">The sequence shown here is derived from an EMBL/GenBank/DDBJ whole genome shotgun (WGS) entry which is preliminary data.</text>
</comment>
<organism evidence="3 4">
    <name type="scientific">Thermus tengchongensis</name>
    <dbReference type="NCBI Taxonomy" id="1214928"/>
    <lineage>
        <taxon>Bacteria</taxon>
        <taxon>Thermotogati</taxon>
        <taxon>Deinococcota</taxon>
        <taxon>Deinococci</taxon>
        <taxon>Thermales</taxon>
        <taxon>Thermaceae</taxon>
        <taxon>Thermus</taxon>
    </lineage>
</organism>
<dbReference type="PROSITE" id="PS00061">
    <property type="entry name" value="ADH_SHORT"/>
    <property type="match status" value="1"/>
</dbReference>
<evidence type="ECO:0000256" key="2">
    <source>
        <dbReference type="ARBA" id="ARBA00023002"/>
    </source>
</evidence>
<dbReference type="PRINTS" id="PR00081">
    <property type="entry name" value="GDHRDH"/>
</dbReference>
<dbReference type="RefSeq" id="WP_135260324.1">
    <property type="nucleotide sequence ID" value="NZ_SJZF01000011.1"/>
</dbReference>
<dbReference type="InterPro" id="IPR036291">
    <property type="entry name" value="NAD(P)-bd_dom_sf"/>
</dbReference>
<dbReference type="Pfam" id="PF00106">
    <property type="entry name" value="adh_short"/>
    <property type="match status" value="1"/>
</dbReference>
<keyword evidence="2" id="KW-0560">Oxidoreductase</keyword>
<dbReference type="AlphaFoldDB" id="A0A4Y9FAU1"/>
<accession>A0A4Y9FAU1</accession>
<dbReference type="EMBL" id="SJZF01000011">
    <property type="protein sequence ID" value="TFU26211.1"/>
    <property type="molecule type" value="Genomic_DNA"/>
</dbReference>
<dbReference type="PANTHER" id="PTHR44196:SF1">
    <property type="entry name" value="DEHYDROGENASE_REDUCTASE SDR FAMILY MEMBER 7B"/>
    <property type="match status" value="1"/>
</dbReference>
<dbReference type="InterPro" id="IPR002347">
    <property type="entry name" value="SDR_fam"/>
</dbReference>
<dbReference type="Gene3D" id="3.40.50.720">
    <property type="entry name" value="NAD(P)-binding Rossmann-like Domain"/>
    <property type="match status" value="1"/>
</dbReference>